<proteinExistence type="predicted"/>
<dbReference type="InterPro" id="IPR011990">
    <property type="entry name" value="TPR-like_helical_dom_sf"/>
</dbReference>
<evidence type="ECO:0000256" key="4">
    <source>
        <dbReference type="SAM" id="MobiDB-lite"/>
    </source>
</evidence>
<organism evidence="5">
    <name type="scientific">Ostreococcus tauri</name>
    <name type="common">Marine green alga</name>
    <dbReference type="NCBI Taxonomy" id="70448"/>
    <lineage>
        <taxon>Eukaryota</taxon>
        <taxon>Viridiplantae</taxon>
        <taxon>Chlorophyta</taxon>
        <taxon>Mamiellophyceae</taxon>
        <taxon>Mamiellales</taxon>
        <taxon>Bathycoccaceae</taxon>
        <taxon>Ostreococcus</taxon>
    </lineage>
</organism>
<dbReference type="SUPFAM" id="SSF48452">
    <property type="entry name" value="TPR-like"/>
    <property type="match status" value="1"/>
</dbReference>
<dbReference type="AlphaFoldDB" id="A0A1Y5I9T5"/>
<evidence type="ECO:0000256" key="3">
    <source>
        <dbReference type="PROSITE-ProRule" id="PRU00339"/>
    </source>
</evidence>
<reference evidence="5" key="1">
    <citation type="submission" date="2017-04" db="EMBL/GenBank/DDBJ databases">
        <title>Population genomics of picophytoplankton unveils novel chromosome hypervariability.</title>
        <authorList>
            <consortium name="DOE Joint Genome Institute"/>
            <person name="Blanc-Mathieu R."/>
            <person name="Krasovec M."/>
            <person name="Hebrard M."/>
            <person name="Yau S."/>
            <person name="Desgranges E."/>
            <person name="Martin J."/>
            <person name="Schackwitz W."/>
            <person name="Kuo A."/>
            <person name="Salin G."/>
            <person name="Donnadieu C."/>
            <person name="Desdevises Y."/>
            <person name="Sanchez-Ferandin S."/>
            <person name="Moreau H."/>
            <person name="Rivals E."/>
            <person name="Grigoriev I.V."/>
            <person name="Grimsley N."/>
            <person name="Eyre-Walker A."/>
            <person name="Piganeau G."/>
        </authorList>
    </citation>
    <scope>NUCLEOTIDE SEQUENCE [LARGE SCALE GENOMIC DNA]</scope>
    <source>
        <strain evidence="5">RCC 1115</strain>
    </source>
</reference>
<sequence length="337" mass="38300">MRTDAAAVARARASAELGAGRGAGRGIPRWGRRGREDWRRRRGRRGRAMARPGAPTAPTVVEYGRVMRERVREAARRRGREPNAVDEYVLNEALAERKIEEAVKMEDFELAKILVEERRRKERELTPSAALAAALARRLREPNSEETELICADVVQLGDRRLTPALSRALCVVTDEYEGAAQAIEHALWMLWQKSGNSYYDARLLDGIRAMSIVPDGLPMARDIFTEIMEAKPEFAEAHNKRATTLYLMQLYDLSIEDCDNALTLNPQHFGALSGKGLCYLALHRYKDALESFDAALRINPRMEHVRRYRESLKTMIDRCETKQLPNSETPHEDVDE</sequence>
<dbReference type="Pfam" id="PF00515">
    <property type="entry name" value="TPR_1"/>
    <property type="match status" value="1"/>
</dbReference>
<dbReference type="eggNOG" id="ENOG502S5XQ">
    <property type="taxonomic scope" value="Eukaryota"/>
</dbReference>
<dbReference type="PROSITE" id="PS50005">
    <property type="entry name" value="TPR"/>
    <property type="match status" value="1"/>
</dbReference>
<evidence type="ECO:0000256" key="1">
    <source>
        <dbReference type="ARBA" id="ARBA00022737"/>
    </source>
</evidence>
<dbReference type="PANTHER" id="PTHR44858">
    <property type="entry name" value="TETRATRICOPEPTIDE REPEAT PROTEIN 6"/>
    <property type="match status" value="1"/>
</dbReference>
<dbReference type="EMBL" id="KZ155793">
    <property type="protein sequence ID" value="OUS44984.1"/>
    <property type="molecule type" value="Genomic_DNA"/>
</dbReference>
<keyword evidence="2 3" id="KW-0802">TPR repeat</keyword>
<dbReference type="PANTHER" id="PTHR44858:SF1">
    <property type="entry name" value="UDP-N-ACETYLGLUCOSAMINE--PEPTIDE N-ACETYLGLUCOSAMINYLTRANSFERASE SPINDLY-RELATED"/>
    <property type="match status" value="1"/>
</dbReference>
<protein>
    <submittedName>
        <fullName evidence="5">Uncharacterized protein</fullName>
    </submittedName>
</protein>
<accession>A0A1Y5I9T5</accession>
<evidence type="ECO:0000256" key="2">
    <source>
        <dbReference type="ARBA" id="ARBA00022803"/>
    </source>
</evidence>
<dbReference type="Proteomes" id="UP000195557">
    <property type="component" value="Unassembled WGS sequence"/>
</dbReference>
<evidence type="ECO:0000313" key="5">
    <source>
        <dbReference type="EMBL" id="OUS44984.1"/>
    </source>
</evidence>
<keyword evidence="1" id="KW-0677">Repeat</keyword>
<feature type="region of interest" description="Disordered" evidence="4">
    <location>
        <begin position="19"/>
        <end position="56"/>
    </location>
</feature>
<dbReference type="InterPro" id="IPR050498">
    <property type="entry name" value="Ycf3"/>
</dbReference>
<name>A0A1Y5I9T5_OSTTA</name>
<dbReference type="Gene3D" id="1.25.40.10">
    <property type="entry name" value="Tetratricopeptide repeat domain"/>
    <property type="match status" value="1"/>
</dbReference>
<dbReference type="InterPro" id="IPR019734">
    <property type="entry name" value="TPR_rpt"/>
</dbReference>
<feature type="repeat" description="TPR" evidence="3">
    <location>
        <begin position="270"/>
        <end position="303"/>
    </location>
</feature>
<gene>
    <name evidence="5" type="ORF">BE221DRAFT_195345</name>
</gene>
<dbReference type="SMART" id="SM00028">
    <property type="entry name" value="TPR"/>
    <property type="match status" value="2"/>
</dbReference>